<dbReference type="GO" id="GO:0005737">
    <property type="term" value="C:cytoplasm"/>
    <property type="evidence" value="ECO:0007669"/>
    <property type="project" value="TreeGrafter"/>
</dbReference>
<gene>
    <name evidence="5" type="ORF">WHR41_04404</name>
</gene>
<dbReference type="GO" id="GO:1990904">
    <property type="term" value="C:ribonucleoprotein complex"/>
    <property type="evidence" value="ECO:0007669"/>
    <property type="project" value="TreeGrafter"/>
</dbReference>
<evidence type="ECO:0000256" key="2">
    <source>
        <dbReference type="PROSITE-ProRule" id="PRU00176"/>
    </source>
</evidence>
<dbReference type="GeneID" id="96005848"/>
<keyword evidence="6" id="KW-1185">Reference proteome</keyword>
<feature type="region of interest" description="Disordered" evidence="3">
    <location>
        <begin position="334"/>
        <end position="368"/>
    </location>
</feature>
<keyword evidence="1 2" id="KW-0694">RNA-binding</keyword>
<evidence type="ECO:0000256" key="3">
    <source>
        <dbReference type="SAM" id="MobiDB-lite"/>
    </source>
</evidence>
<dbReference type="Gene3D" id="3.30.70.330">
    <property type="match status" value="2"/>
</dbReference>
<sequence length="368" mass="39653">MSSTASQSPLQHHGSTANGSYYFCIEGLPKRYTWQDLKDLVRREAAHGIWTEMAYYRNGQSGDTGWARLQRRDEAARLYRFLTSNAVEGRRLRVHLFDTSVSPPQLIAHTCGAAPCVTNGRPIESPRPPGTSNSQTPAPYSAYVGQNESTYAVQPASPYAVSPAVMLSPPPAQVPSVYSMQVLQAKMQSMGMNPSDPAVIAASRARLAQAYSAQQQPVPLQGQNPAQAPVYIPTSAGTYVNVGQGAIKTEIRGIFISNIDYKASSKDIQAFFGKAGEIVKCQLLKDPATGKSKGNATVQYASAKDAKKAVGMFNNEKWMSMRLKVRLDKEPIAVGTSSSRAGASTSNGRSSQSRNSNEPIIVNGSVCK</sequence>
<evidence type="ECO:0000313" key="5">
    <source>
        <dbReference type="EMBL" id="KAL1587181.1"/>
    </source>
</evidence>
<dbReference type="CDD" id="cd00590">
    <property type="entry name" value="RRM_SF"/>
    <property type="match status" value="1"/>
</dbReference>
<dbReference type="EMBL" id="JAAQHG020000011">
    <property type="protein sequence ID" value="KAL1587181.1"/>
    <property type="molecule type" value="Genomic_DNA"/>
</dbReference>
<feature type="compositionally biased region" description="Low complexity" evidence="3">
    <location>
        <begin position="336"/>
        <end position="357"/>
    </location>
</feature>
<dbReference type="InterPro" id="IPR000504">
    <property type="entry name" value="RRM_dom"/>
</dbReference>
<dbReference type="PROSITE" id="PS50102">
    <property type="entry name" value="RRM"/>
    <property type="match status" value="1"/>
</dbReference>
<dbReference type="RefSeq" id="XP_069230286.1">
    <property type="nucleotide sequence ID" value="XM_069373010.1"/>
</dbReference>
<evidence type="ECO:0000313" key="6">
    <source>
        <dbReference type="Proteomes" id="UP000803884"/>
    </source>
</evidence>
<organism evidence="5 6">
    <name type="scientific">Cladosporium halotolerans</name>
    <dbReference type="NCBI Taxonomy" id="1052096"/>
    <lineage>
        <taxon>Eukaryota</taxon>
        <taxon>Fungi</taxon>
        <taxon>Dikarya</taxon>
        <taxon>Ascomycota</taxon>
        <taxon>Pezizomycotina</taxon>
        <taxon>Dothideomycetes</taxon>
        <taxon>Dothideomycetidae</taxon>
        <taxon>Cladosporiales</taxon>
        <taxon>Cladosporiaceae</taxon>
        <taxon>Cladosporium</taxon>
    </lineage>
</organism>
<feature type="region of interest" description="Disordered" evidence="3">
    <location>
        <begin position="119"/>
        <end position="138"/>
    </location>
</feature>
<dbReference type="GO" id="GO:0003729">
    <property type="term" value="F:mRNA binding"/>
    <property type="evidence" value="ECO:0007669"/>
    <property type="project" value="TreeGrafter"/>
</dbReference>
<dbReference type="AlphaFoldDB" id="A0AB34KUI6"/>
<dbReference type="InterPro" id="IPR050374">
    <property type="entry name" value="RRT5_SRSF_SR"/>
</dbReference>
<comment type="caution">
    <text evidence="5">The sequence shown here is derived from an EMBL/GenBank/DDBJ whole genome shotgun (WGS) entry which is preliminary data.</text>
</comment>
<accession>A0AB34KUI6</accession>
<dbReference type="PANTHER" id="PTHR23003">
    <property type="entry name" value="RNA RECOGNITION MOTIF RRM DOMAIN CONTAINING PROTEIN"/>
    <property type="match status" value="1"/>
</dbReference>
<evidence type="ECO:0000256" key="1">
    <source>
        <dbReference type="ARBA" id="ARBA00022884"/>
    </source>
</evidence>
<dbReference type="Pfam" id="PF00076">
    <property type="entry name" value="RRM_1"/>
    <property type="match status" value="1"/>
</dbReference>
<evidence type="ECO:0000259" key="4">
    <source>
        <dbReference type="PROSITE" id="PS50102"/>
    </source>
</evidence>
<dbReference type="Proteomes" id="UP000803884">
    <property type="component" value="Unassembled WGS sequence"/>
</dbReference>
<reference evidence="5 6" key="1">
    <citation type="journal article" date="2020" name="Microbiol. Resour. Announc.">
        <title>Draft Genome Sequence of a Cladosporium Species Isolated from the Mesophotic Ascidian Didemnum maculosum.</title>
        <authorList>
            <person name="Gioti A."/>
            <person name="Siaperas R."/>
            <person name="Nikolaivits E."/>
            <person name="Le Goff G."/>
            <person name="Ouazzani J."/>
            <person name="Kotoulas G."/>
            <person name="Topakas E."/>
        </authorList>
    </citation>
    <scope>NUCLEOTIDE SEQUENCE [LARGE SCALE GENOMIC DNA]</scope>
    <source>
        <strain evidence="5 6">TM138-S3</strain>
    </source>
</reference>
<dbReference type="GO" id="GO:0005634">
    <property type="term" value="C:nucleus"/>
    <property type="evidence" value="ECO:0007669"/>
    <property type="project" value="TreeGrafter"/>
</dbReference>
<dbReference type="PANTHER" id="PTHR23003:SF3">
    <property type="entry name" value="FI21236P1-RELATED"/>
    <property type="match status" value="1"/>
</dbReference>
<dbReference type="InterPro" id="IPR012677">
    <property type="entry name" value="Nucleotide-bd_a/b_plait_sf"/>
</dbReference>
<protein>
    <recommendedName>
        <fullName evidence="4">RRM domain-containing protein</fullName>
    </recommendedName>
</protein>
<dbReference type="SUPFAM" id="SSF54928">
    <property type="entry name" value="RNA-binding domain, RBD"/>
    <property type="match status" value="2"/>
</dbReference>
<name>A0AB34KUI6_9PEZI</name>
<dbReference type="SMART" id="SM00360">
    <property type="entry name" value="RRM"/>
    <property type="match status" value="2"/>
</dbReference>
<feature type="domain" description="RRM" evidence="4">
    <location>
        <begin position="252"/>
        <end position="330"/>
    </location>
</feature>
<dbReference type="InterPro" id="IPR035979">
    <property type="entry name" value="RBD_domain_sf"/>
</dbReference>
<proteinExistence type="predicted"/>